<dbReference type="InterPro" id="IPR046960">
    <property type="entry name" value="PPR_At4g14850-like_plant"/>
</dbReference>
<evidence type="ECO:0000313" key="4">
    <source>
        <dbReference type="EMBL" id="KAI5067782.1"/>
    </source>
</evidence>
<dbReference type="FunFam" id="1.25.40.10:FF:000351">
    <property type="entry name" value="Pentatricopeptide repeat-containing protein"/>
    <property type="match status" value="1"/>
</dbReference>
<accession>A0A9D4UHI2</accession>
<reference evidence="4" key="1">
    <citation type="submission" date="2021-01" db="EMBL/GenBank/DDBJ databases">
        <title>Adiantum capillus-veneris genome.</title>
        <authorList>
            <person name="Fang Y."/>
            <person name="Liao Q."/>
        </authorList>
    </citation>
    <scope>NUCLEOTIDE SEQUENCE</scope>
    <source>
        <strain evidence="4">H3</strain>
        <tissue evidence="4">Leaf</tissue>
    </source>
</reference>
<feature type="repeat" description="PPR" evidence="3">
    <location>
        <begin position="90"/>
        <end position="124"/>
    </location>
</feature>
<feature type="repeat" description="PPR" evidence="3">
    <location>
        <begin position="191"/>
        <end position="225"/>
    </location>
</feature>
<dbReference type="EMBL" id="JABFUD020000017">
    <property type="protein sequence ID" value="KAI5067782.1"/>
    <property type="molecule type" value="Genomic_DNA"/>
</dbReference>
<feature type="repeat" description="PPR" evidence="3">
    <location>
        <begin position="862"/>
        <end position="896"/>
    </location>
</feature>
<feature type="repeat" description="PPR" evidence="3">
    <location>
        <begin position="391"/>
        <end position="421"/>
    </location>
</feature>
<evidence type="ECO:0008006" key="6">
    <source>
        <dbReference type="Google" id="ProtNLM"/>
    </source>
</evidence>
<feature type="repeat" description="PPR" evidence="3">
    <location>
        <begin position="691"/>
        <end position="725"/>
    </location>
</feature>
<feature type="repeat" description="PPR" evidence="3">
    <location>
        <begin position="1299"/>
        <end position="1333"/>
    </location>
</feature>
<dbReference type="FunFam" id="1.25.40.10:FF:000344">
    <property type="entry name" value="Pentatricopeptide repeat-containing protein"/>
    <property type="match status" value="1"/>
</dbReference>
<dbReference type="PROSITE" id="PS51375">
    <property type="entry name" value="PPR"/>
    <property type="match status" value="11"/>
</dbReference>
<evidence type="ECO:0000313" key="5">
    <source>
        <dbReference type="Proteomes" id="UP000886520"/>
    </source>
</evidence>
<dbReference type="InterPro" id="IPR002885">
    <property type="entry name" value="PPR_rpt"/>
</dbReference>
<feature type="repeat" description="PPR" evidence="3">
    <location>
        <begin position="792"/>
        <end position="826"/>
    </location>
</feature>
<protein>
    <recommendedName>
        <fullName evidence="6">Pentatricopeptide repeat-containing protein</fullName>
    </recommendedName>
</protein>
<dbReference type="Pfam" id="PF01535">
    <property type="entry name" value="PPR"/>
    <property type="match status" value="8"/>
</dbReference>
<keyword evidence="1" id="KW-0677">Repeat</keyword>
<dbReference type="NCBIfam" id="TIGR00756">
    <property type="entry name" value="PPR"/>
    <property type="match status" value="8"/>
</dbReference>
<evidence type="ECO:0000256" key="2">
    <source>
        <dbReference type="ARBA" id="ARBA00061659"/>
    </source>
</evidence>
<keyword evidence="5" id="KW-1185">Reference proteome</keyword>
<organism evidence="4 5">
    <name type="scientific">Adiantum capillus-veneris</name>
    <name type="common">Maidenhair fern</name>
    <dbReference type="NCBI Taxonomy" id="13818"/>
    <lineage>
        <taxon>Eukaryota</taxon>
        <taxon>Viridiplantae</taxon>
        <taxon>Streptophyta</taxon>
        <taxon>Embryophyta</taxon>
        <taxon>Tracheophyta</taxon>
        <taxon>Polypodiopsida</taxon>
        <taxon>Polypodiidae</taxon>
        <taxon>Polypodiales</taxon>
        <taxon>Pteridineae</taxon>
        <taxon>Pteridaceae</taxon>
        <taxon>Vittarioideae</taxon>
        <taxon>Adiantum</taxon>
    </lineage>
</organism>
<dbReference type="GO" id="GO:0048731">
    <property type="term" value="P:system development"/>
    <property type="evidence" value="ECO:0007669"/>
    <property type="project" value="UniProtKB-ARBA"/>
</dbReference>
<proteinExistence type="inferred from homology"/>
<feature type="repeat" description="PPR" evidence="3">
    <location>
        <begin position="590"/>
        <end position="624"/>
    </location>
</feature>
<gene>
    <name evidence="4" type="ORF">GOP47_0018310</name>
</gene>
<dbReference type="GO" id="GO:0009451">
    <property type="term" value="P:RNA modification"/>
    <property type="evidence" value="ECO:0007669"/>
    <property type="project" value="InterPro"/>
</dbReference>
<sequence>MGCHMMAVIEGQCGPLIMMDTLPSVDEYMGTLQTCRKNKDLNYAHRLHVQICSQGLEVQAAIGNCLIPTYVDCGSMLQAQQVFCKLDYPSERAWTSLILGLVECEEIQEAFDLYEHMQTDGIQPSGQTYLALLKACAKLEYAGHGHYVHTEIIKGGYETDIFVANALIDMHAKHGSLADAQSVFDMLPTRDIVSWNALMVGYADCDLAMHVFELFQRLQADEIDPNERTFVCLLRSCAKLRAVSQGLEIHDWVVREGLDNNMYVSSALVDMYAKGGLLTEARDVFDQLPVQDVILWTALISGFAEHGLCNEVCSLLKEMQCKGTSPNSITWMFGLKACQTAGLIGKGQAIHDEIVKRSLESILGSSLLAFYADCGLLGEARQVFNKLPTQDAISWTALITGYVDYGLAEEAINCFNEMEESVTLNSFMLACIARACGACKDLDRGFLNHGRIIQDGFEDNAVICNSLIEMYINCSLLAEAEDLFNDLLDRDVVSWSALIKGYIEHDLAEKALGCFTQMQLEGLSPDEIAFVSVLRACGILQALQTGQEVHSQVIMAGFKEDSHIGISLIAMYAKCGIFYDARQILTLVQDAASWNVLITGYIEKEMNTEAINCLLEMHTNGVVADHMTYTYCLKACGNLGATDEGQVIHCDVLIRGFDEDPLVGNSLVLFYLKCNLHEDANKVFDKLLVRDVFSWNGLITGYADKGCAEHGIKCLSEMQLQGVAPNAVSYIEALRSCSRSSALNEGLHLHGELVRAGFDADPCIISSLVDMYAKCGSLAEARFVFDRTSTPALVAWTALMAGYVDYGFDEEALNLLETMQSEGLCLDAVMYACSLNACGSSRQVDRVQHLHAEILKEGYEIDLYVGSVLVDCYAKCGSVVEAQDVFDEMIMHNPVSWSALLIGYMDNELHSEALTFLDRLLLEEEALDATALICGLKACGDLRVIEKGLELHFLIVKKGFEEDPLVSTTLVSMYSKCGWFLDSLEVFDCLLVHDVISWNALMVGHIEHGLREKVLDFSEHMQLEGVLLNVLTLVFCLGACSGLNAVKRGQELHLYATKLGLEADSFPGNSLIEMYAECGLLEEAHHAHQSLLLRDTSSWNALIKGYVICDLCTEAFNLLEEMHKEEVFPDAISFATILTGCKRVDNIDLAQKTHIEIMKEGFEDDLVVVKSLVVVYARFGFLVEAQDLFNNSPIQDARLWGEMLMSNANEGESERVLVLYACMQEQGVLPNSVAFVSSLRACGNLLALDRGRRLHVQVCKVIDLQESKAIIASALVDMYGKCGSMGDAQQEFDAMPKEDVTGWNALITGYAREGKSDLVFHIFERMREDGVTPNEITFLIVLTVCSHGGLMEKGQAYYEVMVREYGMAPAIKHQSTLIDLVGRTGQLDEAVLLVEDMQSVVDNAVWDSMLGACQKWGDFKLGSEAFDRAATLEAGSFVLMSNICADAYA</sequence>
<dbReference type="Proteomes" id="UP000886520">
    <property type="component" value="Chromosome 17"/>
</dbReference>
<dbReference type="FunFam" id="1.25.40.10:FF:000205">
    <property type="entry name" value="Pentatricopeptide repeat-containing protein, mitochondrial"/>
    <property type="match status" value="1"/>
</dbReference>
<comment type="similarity">
    <text evidence="2">Belongs to the PPR family. PCMP-E subfamily.</text>
</comment>
<name>A0A9D4UHI2_ADICA</name>
<dbReference type="PANTHER" id="PTHR47926:SF382">
    <property type="entry name" value="PENTACOTRIPEPTIDE-REPEAT REGION OF PRORP DOMAIN-CONTAINING PROTEIN"/>
    <property type="match status" value="1"/>
</dbReference>
<feature type="repeat" description="PPR" evidence="3">
    <location>
        <begin position="1095"/>
        <end position="1129"/>
    </location>
</feature>
<evidence type="ECO:0000256" key="3">
    <source>
        <dbReference type="PROSITE-ProRule" id="PRU00708"/>
    </source>
</evidence>
<dbReference type="GO" id="GO:0005739">
    <property type="term" value="C:mitochondrion"/>
    <property type="evidence" value="ECO:0007669"/>
    <property type="project" value="UniProtKB-ARBA"/>
</dbReference>
<feature type="repeat" description="PPR" evidence="3">
    <location>
        <begin position="491"/>
        <end position="525"/>
    </location>
</feature>
<dbReference type="InterPro" id="IPR011990">
    <property type="entry name" value="TPR-like_helical_dom_sf"/>
</dbReference>
<dbReference type="GO" id="GO:0003723">
    <property type="term" value="F:RNA binding"/>
    <property type="evidence" value="ECO:0007669"/>
    <property type="project" value="InterPro"/>
</dbReference>
<comment type="caution">
    <text evidence="4">The sequence shown here is derived from an EMBL/GenBank/DDBJ whole genome shotgun (WGS) entry which is preliminary data.</text>
</comment>
<dbReference type="FunFam" id="1.25.40.10:FF:000158">
    <property type="entry name" value="pentatricopeptide repeat-containing protein At2g33680"/>
    <property type="match status" value="1"/>
</dbReference>
<dbReference type="Pfam" id="PF13041">
    <property type="entry name" value="PPR_2"/>
    <property type="match status" value="7"/>
</dbReference>
<evidence type="ECO:0000256" key="1">
    <source>
        <dbReference type="ARBA" id="ARBA00022737"/>
    </source>
</evidence>
<dbReference type="PANTHER" id="PTHR47926">
    <property type="entry name" value="PENTATRICOPEPTIDE REPEAT-CONTAINING PROTEIN"/>
    <property type="match status" value="1"/>
</dbReference>
<feature type="repeat" description="PPR" evidence="3">
    <location>
        <begin position="292"/>
        <end position="326"/>
    </location>
</feature>
<dbReference type="Gene3D" id="1.25.40.10">
    <property type="entry name" value="Tetratricopeptide repeat domain"/>
    <property type="match status" value="11"/>
</dbReference>